<evidence type="ECO:0000313" key="2">
    <source>
        <dbReference type="Proteomes" id="UP001612741"/>
    </source>
</evidence>
<protein>
    <recommendedName>
        <fullName evidence="3">Tat pathway signal sequence domain protein</fullName>
    </recommendedName>
</protein>
<organism evidence="1 2">
    <name type="scientific">Nonomuraea typhae</name>
    <dbReference type="NCBI Taxonomy" id="2603600"/>
    <lineage>
        <taxon>Bacteria</taxon>
        <taxon>Bacillati</taxon>
        <taxon>Actinomycetota</taxon>
        <taxon>Actinomycetes</taxon>
        <taxon>Streptosporangiales</taxon>
        <taxon>Streptosporangiaceae</taxon>
        <taxon>Nonomuraea</taxon>
    </lineage>
</organism>
<comment type="caution">
    <text evidence="1">The sequence shown here is derived from an EMBL/GenBank/DDBJ whole genome shotgun (WGS) entry which is preliminary data.</text>
</comment>
<dbReference type="Proteomes" id="UP001612741">
    <property type="component" value="Unassembled WGS sequence"/>
</dbReference>
<dbReference type="EMBL" id="JBITGY010000005">
    <property type="protein sequence ID" value="MFI6499567.1"/>
    <property type="molecule type" value="Genomic_DNA"/>
</dbReference>
<evidence type="ECO:0000313" key="1">
    <source>
        <dbReference type="EMBL" id="MFI6499567.1"/>
    </source>
</evidence>
<proteinExistence type="predicted"/>
<accession>A0ABW7YUH2</accession>
<dbReference type="RefSeq" id="WP_397082962.1">
    <property type="nucleotide sequence ID" value="NZ_JBITGY010000005.1"/>
</dbReference>
<name>A0ABW7YUH2_9ACTN</name>
<evidence type="ECO:0008006" key="3">
    <source>
        <dbReference type="Google" id="ProtNLM"/>
    </source>
</evidence>
<sequence>MDRRTLLGGTAVLAAGGLALSPSASPSADDGVYVERLGERQIMVWTRRPGHLWIRYDLRHFTDPDKRMDAWRIQGISAVSSPAPQLRIRQAGPPPATGAVTLLTTAGAYPFAIKPEGAKDHFGGIHGDELLRSVLFLADGRSVNPSGVTRAEEFELAQDTEVFDPAAAAPTPLGLVNVRHVFTADGLRIRWVLRWTAARTIIYAYGAMLPAVRDEAVTSWFRYLDQAGEQDISRTGHGAKPSDSFGVQMYNRKNGLAMSVEVEPGFFNGFTQSDRRGIWVYDGDTYNKVYPTRVSLPGREQVAAGDVWELDAFYRFFYP</sequence>
<keyword evidence="2" id="KW-1185">Reference proteome</keyword>
<reference evidence="1 2" key="1">
    <citation type="submission" date="2024-10" db="EMBL/GenBank/DDBJ databases">
        <title>The Natural Products Discovery Center: Release of the First 8490 Sequenced Strains for Exploring Actinobacteria Biosynthetic Diversity.</title>
        <authorList>
            <person name="Kalkreuter E."/>
            <person name="Kautsar S.A."/>
            <person name="Yang D."/>
            <person name="Bader C.D."/>
            <person name="Teijaro C.N."/>
            <person name="Fluegel L."/>
            <person name="Davis C.M."/>
            <person name="Simpson J.R."/>
            <person name="Lauterbach L."/>
            <person name="Steele A.D."/>
            <person name="Gui C."/>
            <person name="Meng S."/>
            <person name="Li G."/>
            <person name="Viehrig K."/>
            <person name="Ye F."/>
            <person name="Su P."/>
            <person name="Kiefer A.F."/>
            <person name="Nichols A."/>
            <person name="Cepeda A.J."/>
            <person name="Yan W."/>
            <person name="Fan B."/>
            <person name="Jiang Y."/>
            <person name="Adhikari A."/>
            <person name="Zheng C.-J."/>
            <person name="Schuster L."/>
            <person name="Cowan T.M."/>
            <person name="Smanski M.J."/>
            <person name="Chevrette M.G."/>
            <person name="De Carvalho L.P.S."/>
            <person name="Shen B."/>
        </authorList>
    </citation>
    <scope>NUCLEOTIDE SEQUENCE [LARGE SCALE GENOMIC DNA]</scope>
    <source>
        <strain evidence="1 2">NPDC050545</strain>
    </source>
</reference>
<gene>
    <name evidence="1" type="ORF">ACIBG2_19420</name>
</gene>